<reference evidence="1 2" key="1">
    <citation type="submission" date="2015-04" db="EMBL/GenBank/DDBJ databases">
        <authorList>
            <person name="Syromyatnikov M.Y."/>
            <person name="Popov V.N."/>
        </authorList>
    </citation>
    <scope>NUCLEOTIDE SEQUENCE [LARGE SCALE GENOMIC DNA]</scope>
</reference>
<evidence type="ECO:0000313" key="2">
    <source>
        <dbReference type="Proteomes" id="UP000183832"/>
    </source>
</evidence>
<keyword evidence="2" id="KW-1185">Reference proteome</keyword>
<organism evidence="1 2">
    <name type="scientific">Clunio marinus</name>
    <dbReference type="NCBI Taxonomy" id="568069"/>
    <lineage>
        <taxon>Eukaryota</taxon>
        <taxon>Metazoa</taxon>
        <taxon>Ecdysozoa</taxon>
        <taxon>Arthropoda</taxon>
        <taxon>Hexapoda</taxon>
        <taxon>Insecta</taxon>
        <taxon>Pterygota</taxon>
        <taxon>Neoptera</taxon>
        <taxon>Endopterygota</taxon>
        <taxon>Diptera</taxon>
        <taxon>Nematocera</taxon>
        <taxon>Chironomoidea</taxon>
        <taxon>Chironomidae</taxon>
        <taxon>Clunio</taxon>
    </lineage>
</organism>
<dbReference type="AlphaFoldDB" id="A0A1J1IU34"/>
<evidence type="ECO:0000313" key="1">
    <source>
        <dbReference type="EMBL" id="CRL03733.1"/>
    </source>
</evidence>
<gene>
    <name evidence="1" type="ORF">CLUMA_CG016740</name>
</gene>
<sequence>MSLTNLSFQLWIEVLKRVAEISDTREKADPLKKANVFLTILIIALSNNRQNNNNFHFPIN</sequence>
<dbReference type="Proteomes" id="UP000183832">
    <property type="component" value="Unassembled WGS sequence"/>
</dbReference>
<protein>
    <submittedName>
        <fullName evidence="1">CLUMA_CG016740, isoform A</fullName>
    </submittedName>
</protein>
<dbReference type="EMBL" id="CVRI01000059">
    <property type="protein sequence ID" value="CRL03733.1"/>
    <property type="molecule type" value="Genomic_DNA"/>
</dbReference>
<accession>A0A1J1IU34</accession>
<name>A0A1J1IU34_9DIPT</name>
<proteinExistence type="predicted"/>